<protein>
    <recommendedName>
        <fullName evidence="3">30S ribosomal protein S8</fullName>
    </recommendedName>
</protein>
<dbReference type="EMBL" id="CP010029">
    <property type="protein sequence ID" value="ANI29170.1"/>
    <property type="molecule type" value="Genomic_DNA"/>
</dbReference>
<keyword evidence="2" id="KW-1185">Reference proteome</keyword>
<proteinExistence type="predicted"/>
<organism evidence="1 2">
    <name type="scientific">Yersinia entomophaga</name>
    <dbReference type="NCBI Taxonomy" id="935293"/>
    <lineage>
        <taxon>Bacteria</taxon>
        <taxon>Pseudomonadati</taxon>
        <taxon>Pseudomonadota</taxon>
        <taxon>Gammaproteobacteria</taxon>
        <taxon>Enterobacterales</taxon>
        <taxon>Yersiniaceae</taxon>
        <taxon>Yersinia</taxon>
    </lineage>
</organism>
<reference evidence="2" key="1">
    <citation type="journal article" date="2016" name="Toxins">
        <title>The Draft Genome Sequence of the Yersinia entomophaga Entomopathogenic Type Strain MH96T.</title>
        <authorList>
            <person name="Hurst M.R."/>
            <person name="Beattie A."/>
            <person name="Altermann E."/>
            <person name="Moraga R.M."/>
            <person name="Harper L.A."/>
            <person name="Calder J."/>
            <person name="Laugraud A."/>
        </authorList>
    </citation>
    <scope>NUCLEOTIDE SEQUENCE [LARGE SCALE GENOMIC DNA]</scope>
    <source>
        <strain evidence="2">MH96</strain>
    </source>
</reference>
<accession>A0ABN4PPM0</accession>
<gene>
    <name evidence="1" type="ORF">PL78_04865</name>
</gene>
<dbReference type="Proteomes" id="UP000266744">
    <property type="component" value="Chromosome"/>
</dbReference>
<sequence length="63" mass="7332">MNSKIFQIAFIDIKPQLNPSSLDIKSIKNSMIQEIIRELIKKEHLNKWLNITPKGRPLYAIAQ</sequence>
<evidence type="ECO:0008006" key="3">
    <source>
        <dbReference type="Google" id="ProtNLM"/>
    </source>
</evidence>
<name>A0ABN4PPM0_YERET</name>
<evidence type="ECO:0000313" key="2">
    <source>
        <dbReference type="Proteomes" id="UP000266744"/>
    </source>
</evidence>
<evidence type="ECO:0000313" key="1">
    <source>
        <dbReference type="EMBL" id="ANI29170.1"/>
    </source>
</evidence>